<evidence type="ECO:0000313" key="2">
    <source>
        <dbReference type="EMBL" id="KAL2265074.1"/>
    </source>
</evidence>
<sequence>MAHSECRHVCCTTGSLLHHHHLCYYRPGKPGSESPQGHQSGASIAPFLGNTPSSVPLMRFFPVITFFSVDSGLAFSGVTMAVGTWLSNLSSRASSYCAEMDVHGFGYSTDLRGFFLFLFLFFSPYLHLRCRYVKARSSK</sequence>
<organism evidence="2 3">
    <name type="scientific">Remersonia thermophila</name>
    <dbReference type="NCBI Taxonomy" id="72144"/>
    <lineage>
        <taxon>Eukaryota</taxon>
        <taxon>Fungi</taxon>
        <taxon>Dikarya</taxon>
        <taxon>Ascomycota</taxon>
        <taxon>Pezizomycotina</taxon>
        <taxon>Sordariomycetes</taxon>
        <taxon>Sordariomycetidae</taxon>
        <taxon>Sordariales</taxon>
        <taxon>Sordariales incertae sedis</taxon>
        <taxon>Remersonia</taxon>
    </lineage>
</organism>
<name>A0ABR4D3X0_9PEZI</name>
<keyword evidence="1" id="KW-0812">Transmembrane</keyword>
<dbReference type="Proteomes" id="UP001600064">
    <property type="component" value="Unassembled WGS sequence"/>
</dbReference>
<accession>A0ABR4D3X0</accession>
<dbReference type="EMBL" id="JAZGUE010000007">
    <property type="protein sequence ID" value="KAL2265074.1"/>
    <property type="molecule type" value="Genomic_DNA"/>
</dbReference>
<evidence type="ECO:0000256" key="1">
    <source>
        <dbReference type="SAM" id="Phobius"/>
    </source>
</evidence>
<protein>
    <submittedName>
        <fullName evidence="2">Uncharacterized protein</fullName>
    </submittedName>
</protein>
<keyword evidence="3" id="KW-1185">Reference proteome</keyword>
<keyword evidence="1" id="KW-1133">Transmembrane helix</keyword>
<evidence type="ECO:0000313" key="3">
    <source>
        <dbReference type="Proteomes" id="UP001600064"/>
    </source>
</evidence>
<keyword evidence="1" id="KW-0472">Membrane</keyword>
<feature type="transmembrane region" description="Helical" evidence="1">
    <location>
        <begin position="111"/>
        <end position="128"/>
    </location>
</feature>
<dbReference type="RefSeq" id="XP_070863801.1">
    <property type="nucleotide sequence ID" value="XM_071014422.1"/>
</dbReference>
<gene>
    <name evidence="2" type="ORF">VTJ83DRAFT_7584</name>
</gene>
<proteinExistence type="predicted"/>
<feature type="transmembrane region" description="Helical" evidence="1">
    <location>
        <begin position="60"/>
        <end position="86"/>
    </location>
</feature>
<dbReference type="GeneID" id="98129066"/>
<reference evidence="2 3" key="1">
    <citation type="journal article" date="2024" name="Commun. Biol.">
        <title>Comparative genomic analysis of thermophilic fungi reveals convergent evolutionary adaptations and gene losses.</title>
        <authorList>
            <person name="Steindorff A.S."/>
            <person name="Aguilar-Pontes M.V."/>
            <person name="Robinson A.J."/>
            <person name="Andreopoulos B."/>
            <person name="LaButti K."/>
            <person name="Kuo A."/>
            <person name="Mondo S."/>
            <person name="Riley R."/>
            <person name="Otillar R."/>
            <person name="Haridas S."/>
            <person name="Lipzen A."/>
            <person name="Grimwood J."/>
            <person name="Schmutz J."/>
            <person name="Clum A."/>
            <person name="Reid I.D."/>
            <person name="Moisan M.C."/>
            <person name="Butler G."/>
            <person name="Nguyen T.T.M."/>
            <person name="Dewar K."/>
            <person name="Conant G."/>
            <person name="Drula E."/>
            <person name="Henrissat B."/>
            <person name="Hansel C."/>
            <person name="Singer S."/>
            <person name="Hutchinson M.I."/>
            <person name="de Vries R.P."/>
            <person name="Natvig D.O."/>
            <person name="Powell A.J."/>
            <person name="Tsang A."/>
            <person name="Grigoriev I.V."/>
        </authorList>
    </citation>
    <scope>NUCLEOTIDE SEQUENCE [LARGE SCALE GENOMIC DNA]</scope>
    <source>
        <strain evidence="2 3">ATCC 22073</strain>
    </source>
</reference>
<comment type="caution">
    <text evidence="2">The sequence shown here is derived from an EMBL/GenBank/DDBJ whole genome shotgun (WGS) entry which is preliminary data.</text>
</comment>